<dbReference type="InterPro" id="IPR000792">
    <property type="entry name" value="Tscrpt_reg_LuxR_C"/>
</dbReference>
<dbReference type="PROSITE" id="PS50043">
    <property type="entry name" value="HTH_LUXR_2"/>
    <property type="match status" value="1"/>
</dbReference>
<evidence type="ECO:0000313" key="5">
    <source>
        <dbReference type="EMBL" id="GLB69436.1"/>
    </source>
</evidence>
<evidence type="ECO:0000256" key="2">
    <source>
        <dbReference type="PROSITE-ProRule" id="PRU00169"/>
    </source>
</evidence>
<dbReference type="PRINTS" id="PR00038">
    <property type="entry name" value="HTHLUXR"/>
</dbReference>
<reference evidence="5 6" key="1">
    <citation type="journal article" date="2023" name="Int. J. Syst. Evol. Microbiol.">
        <title>Arthrobacter mangrovi sp. nov., an actinobacterium isolated from the rhizosphere of a mangrove.</title>
        <authorList>
            <person name="Hamada M."/>
            <person name="Saitou S."/>
            <person name="Enomoto N."/>
            <person name="Nanri K."/>
            <person name="Hidaka K."/>
            <person name="Miura T."/>
            <person name="Tamura T."/>
        </authorList>
    </citation>
    <scope>NUCLEOTIDE SEQUENCE [LARGE SCALE GENOMIC DNA]</scope>
    <source>
        <strain evidence="5 6">NBRC 112813</strain>
    </source>
</reference>
<evidence type="ECO:0000256" key="1">
    <source>
        <dbReference type="ARBA" id="ARBA00023125"/>
    </source>
</evidence>
<dbReference type="Pfam" id="PF00196">
    <property type="entry name" value="GerE"/>
    <property type="match status" value="1"/>
</dbReference>
<dbReference type="PROSITE" id="PS50110">
    <property type="entry name" value="RESPONSE_REGULATORY"/>
    <property type="match status" value="1"/>
</dbReference>
<dbReference type="SUPFAM" id="SSF52172">
    <property type="entry name" value="CheY-like"/>
    <property type="match status" value="1"/>
</dbReference>
<accession>A0ABQ5MZM6</accession>
<dbReference type="Pfam" id="PF00072">
    <property type="entry name" value="Response_reg"/>
    <property type="match status" value="1"/>
</dbReference>
<sequence length="213" mass="21992">MSTRGNAVARVAVVSSQALFAELLCREVTLRQGLASAGFAGTINEAAVLCAGVGPDVVVVDCALPDGDGLEAADRILASAPLARIILLTTGPVQEILSRASETAISGVLPMNGPLEGLMEAIRHARPGAMTGHPSPLVPAVVPGAASKAPALTRREMQVLVLLAEGCDVRTTARNLNITLNTCRGYVKSILSKLDARTQLQAVASARKLQLLA</sequence>
<dbReference type="GO" id="GO:0003677">
    <property type="term" value="F:DNA binding"/>
    <property type="evidence" value="ECO:0007669"/>
    <property type="project" value="UniProtKB-KW"/>
</dbReference>
<gene>
    <name evidence="5" type="ORF">AHIS1636_38810</name>
</gene>
<dbReference type="SMART" id="SM00448">
    <property type="entry name" value="REC"/>
    <property type="match status" value="1"/>
</dbReference>
<dbReference type="InterPro" id="IPR051015">
    <property type="entry name" value="EvgA-like"/>
</dbReference>
<dbReference type="PANTHER" id="PTHR45566">
    <property type="entry name" value="HTH-TYPE TRANSCRIPTIONAL REGULATOR YHJB-RELATED"/>
    <property type="match status" value="1"/>
</dbReference>
<evidence type="ECO:0000313" key="6">
    <source>
        <dbReference type="Proteomes" id="UP001209654"/>
    </source>
</evidence>
<dbReference type="SMART" id="SM00421">
    <property type="entry name" value="HTH_LUXR"/>
    <property type="match status" value="1"/>
</dbReference>
<dbReference type="InterPro" id="IPR011006">
    <property type="entry name" value="CheY-like_superfamily"/>
</dbReference>
<feature type="domain" description="Response regulatory" evidence="4">
    <location>
        <begin position="10"/>
        <end position="126"/>
    </location>
</feature>
<keyword evidence="2" id="KW-0597">Phosphoprotein</keyword>
<organism evidence="5 6">
    <name type="scientific">Arthrobacter mangrovi</name>
    <dbReference type="NCBI Taxonomy" id="2966350"/>
    <lineage>
        <taxon>Bacteria</taxon>
        <taxon>Bacillati</taxon>
        <taxon>Actinomycetota</taxon>
        <taxon>Actinomycetes</taxon>
        <taxon>Micrococcales</taxon>
        <taxon>Micrococcaceae</taxon>
        <taxon>Arthrobacter</taxon>
    </lineage>
</organism>
<dbReference type="SUPFAM" id="SSF46894">
    <property type="entry name" value="C-terminal effector domain of the bipartite response regulators"/>
    <property type="match status" value="1"/>
</dbReference>
<dbReference type="PANTHER" id="PTHR45566:SF2">
    <property type="entry name" value="NARL SUBFAMILY"/>
    <property type="match status" value="1"/>
</dbReference>
<comment type="caution">
    <text evidence="5">The sequence shown here is derived from an EMBL/GenBank/DDBJ whole genome shotgun (WGS) entry which is preliminary data.</text>
</comment>
<feature type="modified residue" description="4-aspartylphosphate" evidence="2">
    <location>
        <position position="61"/>
    </location>
</feature>
<keyword evidence="6" id="KW-1185">Reference proteome</keyword>
<protein>
    <submittedName>
        <fullName evidence="5">DNA-binding response regulator</fullName>
    </submittedName>
</protein>
<evidence type="ECO:0000259" key="3">
    <source>
        <dbReference type="PROSITE" id="PS50043"/>
    </source>
</evidence>
<feature type="domain" description="HTH luxR-type" evidence="3">
    <location>
        <begin position="145"/>
        <end position="210"/>
    </location>
</feature>
<dbReference type="Gene3D" id="3.40.50.2300">
    <property type="match status" value="1"/>
</dbReference>
<keyword evidence="1 5" id="KW-0238">DNA-binding</keyword>
<name>A0ABQ5MZM6_9MICC</name>
<dbReference type="CDD" id="cd06170">
    <property type="entry name" value="LuxR_C_like"/>
    <property type="match status" value="1"/>
</dbReference>
<dbReference type="InterPro" id="IPR016032">
    <property type="entry name" value="Sig_transdc_resp-reg_C-effctor"/>
</dbReference>
<dbReference type="InterPro" id="IPR001789">
    <property type="entry name" value="Sig_transdc_resp-reg_receiver"/>
</dbReference>
<dbReference type="EMBL" id="BRVS01000034">
    <property type="protein sequence ID" value="GLB69436.1"/>
    <property type="molecule type" value="Genomic_DNA"/>
</dbReference>
<evidence type="ECO:0000259" key="4">
    <source>
        <dbReference type="PROSITE" id="PS50110"/>
    </source>
</evidence>
<dbReference type="RefSeq" id="WP_264797531.1">
    <property type="nucleotide sequence ID" value="NZ_BRVS01000034.1"/>
</dbReference>
<dbReference type="Proteomes" id="UP001209654">
    <property type="component" value="Unassembled WGS sequence"/>
</dbReference>
<proteinExistence type="predicted"/>